<dbReference type="Proteomes" id="UP000625735">
    <property type="component" value="Unassembled WGS sequence"/>
</dbReference>
<dbReference type="PROSITE" id="PS51257">
    <property type="entry name" value="PROKAR_LIPOPROTEIN"/>
    <property type="match status" value="1"/>
</dbReference>
<keyword evidence="3" id="KW-1185">Reference proteome</keyword>
<feature type="chain" id="PRO_5037111052" description="Lipoprotein" evidence="1">
    <location>
        <begin position="24"/>
        <end position="200"/>
    </location>
</feature>
<organism evidence="2 3">
    <name type="scientific">Flavobacterium orientale</name>
    <dbReference type="NCBI Taxonomy" id="1756020"/>
    <lineage>
        <taxon>Bacteria</taxon>
        <taxon>Pseudomonadati</taxon>
        <taxon>Bacteroidota</taxon>
        <taxon>Flavobacteriia</taxon>
        <taxon>Flavobacteriales</taxon>
        <taxon>Flavobacteriaceae</taxon>
        <taxon>Flavobacterium</taxon>
    </lineage>
</organism>
<gene>
    <name evidence="2" type="ORF">GCM10011343_09710</name>
</gene>
<accession>A0A916XYC7</accession>
<sequence>MTLFSKFSLLGALILFFSCSSKKQNIIGVYKHQNKIGTEYFEVYEDSTFYLKSNIPLMEYESSGKWYMYKNRIYLKSYDSYKNDYVIIEELEAKEGRNSILFTDENDAILPNVILNLNDNWYESNFNGEITNLNLNQNDVLKISHIHLSREFDYKVLNEFESYVVKIKVYRKNYTFIYLDDEARFNKNLVLLKSKKFKKI</sequence>
<comment type="caution">
    <text evidence="2">The sequence shown here is derived from an EMBL/GenBank/DDBJ whole genome shotgun (WGS) entry which is preliminary data.</text>
</comment>
<reference evidence="2" key="2">
    <citation type="submission" date="2020-09" db="EMBL/GenBank/DDBJ databases">
        <authorList>
            <person name="Sun Q."/>
            <person name="Zhou Y."/>
        </authorList>
    </citation>
    <scope>NUCLEOTIDE SEQUENCE</scope>
    <source>
        <strain evidence="2">CGMCC 1.12506</strain>
    </source>
</reference>
<dbReference type="AlphaFoldDB" id="A0A916XYC7"/>
<evidence type="ECO:0000256" key="1">
    <source>
        <dbReference type="SAM" id="SignalP"/>
    </source>
</evidence>
<dbReference type="EMBL" id="BMFG01000003">
    <property type="protein sequence ID" value="GGD21313.1"/>
    <property type="molecule type" value="Genomic_DNA"/>
</dbReference>
<evidence type="ECO:0000313" key="3">
    <source>
        <dbReference type="Proteomes" id="UP000625735"/>
    </source>
</evidence>
<proteinExistence type="predicted"/>
<reference evidence="2" key="1">
    <citation type="journal article" date="2014" name="Int. J. Syst. Evol. Microbiol.">
        <title>Complete genome sequence of Corynebacterium casei LMG S-19264T (=DSM 44701T), isolated from a smear-ripened cheese.</title>
        <authorList>
            <consortium name="US DOE Joint Genome Institute (JGI-PGF)"/>
            <person name="Walter F."/>
            <person name="Albersmeier A."/>
            <person name="Kalinowski J."/>
            <person name="Ruckert C."/>
        </authorList>
    </citation>
    <scope>NUCLEOTIDE SEQUENCE</scope>
    <source>
        <strain evidence="2">CGMCC 1.12506</strain>
    </source>
</reference>
<evidence type="ECO:0008006" key="4">
    <source>
        <dbReference type="Google" id="ProtNLM"/>
    </source>
</evidence>
<protein>
    <recommendedName>
        <fullName evidence="4">Lipoprotein</fullName>
    </recommendedName>
</protein>
<keyword evidence="1" id="KW-0732">Signal</keyword>
<name>A0A916XYC7_9FLAO</name>
<dbReference type="RefSeq" id="WP_188361413.1">
    <property type="nucleotide sequence ID" value="NZ_BMFG01000003.1"/>
</dbReference>
<evidence type="ECO:0000313" key="2">
    <source>
        <dbReference type="EMBL" id="GGD21313.1"/>
    </source>
</evidence>
<feature type="signal peptide" evidence="1">
    <location>
        <begin position="1"/>
        <end position="23"/>
    </location>
</feature>